<protein>
    <submittedName>
        <fullName evidence="1">DH200=94 genomic scaffold, scaffold_3886</fullName>
    </submittedName>
</protein>
<organism evidence="1 2">
    <name type="scientific">Coffea canephora</name>
    <name type="common">Robusta coffee</name>
    <dbReference type="NCBI Taxonomy" id="49390"/>
    <lineage>
        <taxon>Eukaryota</taxon>
        <taxon>Viridiplantae</taxon>
        <taxon>Streptophyta</taxon>
        <taxon>Embryophyta</taxon>
        <taxon>Tracheophyta</taxon>
        <taxon>Spermatophyta</taxon>
        <taxon>Magnoliopsida</taxon>
        <taxon>eudicotyledons</taxon>
        <taxon>Gunneridae</taxon>
        <taxon>Pentapetalae</taxon>
        <taxon>asterids</taxon>
        <taxon>lamiids</taxon>
        <taxon>Gentianales</taxon>
        <taxon>Rubiaceae</taxon>
        <taxon>Ixoroideae</taxon>
        <taxon>Gardenieae complex</taxon>
        <taxon>Bertiereae - Coffeeae clade</taxon>
        <taxon>Coffeeae</taxon>
        <taxon>Coffea</taxon>
    </lineage>
</organism>
<dbReference type="Proteomes" id="UP000295252">
    <property type="component" value="Unassembled WGS sequence"/>
</dbReference>
<accession>A0A068VLC7</accession>
<proteinExistence type="predicted"/>
<keyword evidence="2" id="KW-1185">Reference proteome</keyword>
<sequence>MHKVYNLDWYSSASKNVALSQIVVVFSLSTKEALLAVKAIRASTRHLIGLMQKKERTTARALEYFKTTRQIVLYYEDVVRNHTVRASVPGLSTYATRNVLLKP</sequence>
<dbReference type="PhylomeDB" id="A0A068VLC7"/>
<dbReference type="EMBL" id="HG742970">
    <property type="protein sequence ID" value="CDP21407.1"/>
    <property type="molecule type" value="Genomic_DNA"/>
</dbReference>
<evidence type="ECO:0000313" key="1">
    <source>
        <dbReference type="EMBL" id="CDP21407.1"/>
    </source>
</evidence>
<dbReference type="PANTHER" id="PTHR32175">
    <property type="entry name" value="PROTEIN, PUTATIVE, EXPRESSED-RELATED"/>
    <property type="match status" value="1"/>
</dbReference>
<name>A0A068VLC7_COFCA</name>
<dbReference type="PANTHER" id="PTHR32175:SF0">
    <property type="entry name" value="SULFOTRANSFERASE"/>
    <property type="match status" value="1"/>
</dbReference>
<dbReference type="AlphaFoldDB" id="A0A068VLC7"/>
<dbReference type="Gramene" id="CDP21407">
    <property type="protein sequence ID" value="CDP21407"/>
    <property type="gene ID" value="GSCOC_T00008290001"/>
</dbReference>
<reference evidence="2" key="1">
    <citation type="journal article" date="2014" name="Science">
        <title>The coffee genome provides insight into the convergent evolution of caffeine biosynthesis.</title>
        <authorList>
            <person name="Denoeud F."/>
            <person name="Carretero-Paulet L."/>
            <person name="Dereeper A."/>
            <person name="Droc G."/>
            <person name="Guyot R."/>
            <person name="Pietrella M."/>
            <person name="Zheng C."/>
            <person name="Alberti A."/>
            <person name="Anthony F."/>
            <person name="Aprea G."/>
            <person name="Aury J.M."/>
            <person name="Bento P."/>
            <person name="Bernard M."/>
            <person name="Bocs S."/>
            <person name="Campa C."/>
            <person name="Cenci A."/>
            <person name="Combes M.C."/>
            <person name="Crouzillat D."/>
            <person name="Da Silva C."/>
            <person name="Daddiego L."/>
            <person name="De Bellis F."/>
            <person name="Dussert S."/>
            <person name="Garsmeur O."/>
            <person name="Gayraud T."/>
            <person name="Guignon V."/>
            <person name="Jahn K."/>
            <person name="Jamilloux V."/>
            <person name="Joet T."/>
            <person name="Labadie K."/>
            <person name="Lan T."/>
            <person name="Leclercq J."/>
            <person name="Lepelley M."/>
            <person name="Leroy T."/>
            <person name="Li L.T."/>
            <person name="Librado P."/>
            <person name="Lopez L."/>
            <person name="Munoz A."/>
            <person name="Noel B."/>
            <person name="Pallavicini A."/>
            <person name="Perrotta G."/>
            <person name="Poncet V."/>
            <person name="Pot D."/>
            <person name="Priyono X."/>
            <person name="Rigoreau M."/>
            <person name="Rouard M."/>
            <person name="Rozas J."/>
            <person name="Tranchant-Dubreuil C."/>
            <person name="VanBuren R."/>
            <person name="Zhang Q."/>
            <person name="Andrade A.C."/>
            <person name="Argout X."/>
            <person name="Bertrand B."/>
            <person name="de Kochko A."/>
            <person name="Graziosi G."/>
            <person name="Henry R.J."/>
            <person name="Jayarama X."/>
            <person name="Ming R."/>
            <person name="Nagai C."/>
            <person name="Rounsley S."/>
            <person name="Sankoff D."/>
            <person name="Giuliano G."/>
            <person name="Albert V.A."/>
            <person name="Wincker P."/>
            <person name="Lashermes P."/>
        </authorList>
    </citation>
    <scope>NUCLEOTIDE SEQUENCE [LARGE SCALE GENOMIC DNA]</scope>
    <source>
        <strain evidence="2">cv. DH200-94</strain>
    </source>
</reference>
<dbReference type="InParanoid" id="A0A068VLC7"/>
<dbReference type="InterPro" id="IPR052796">
    <property type="entry name" value="Nod_factor_sulfotransferase"/>
</dbReference>
<evidence type="ECO:0000313" key="2">
    <source>
        <dbReference type="Proteomes" id="UP000295252"/>
    </source>
</evidence>
<gene>
    <name evidence="1" type="ORF">GSCOC_T00008290001</name>
</gene>